<name>A0A1R4IF51_9MICO</name>
<keyword evidence="1" id="KW-1133">Transmembrane helix</keyword>
<feature type="transmembrane region" description="Helical" evidence="1">
    <location>
        <begin position="15"/>
        <end position="35"/>
    </location>
</feature>
<keyword evidence="1" id="KW-0812">Transmembrane</keyword>
<sequence length="159" mass="16746">MLGSTLMPTIDTTRAMQIGLAAGALASIPVLYAVARLLAARRPRLRTQLWCGILLVALDIVWHAVATLTGALSSGDLPWPPVILAAVGIGVVTFALLRTAPSLRWLLSSALVLTALIPLWGLLVMGGFIAPFAAVGLAIWCLHSRKSTRPTSGQFAQIS</sequence>
<keyword evidence="3" id="KW-1185">Reference proteome</keyword>
<dbReference type="AlphaFoldDB" id="A0A1R4IF51"/>
<evidence type="ECO:0000256" key="1">
    <source>
        <dbReference type="SAM" id="Phobius"/>
    </source>
</evidence>
<dbReference type="Proteomes" id="UP000196320">
    <property type="component" value="Unassembled WGS sequence"/>
</dbReference>
<protein>
    <submittedName>
        <fullName evidence="2">Uncharacterized protein</fullName>
    </submittedName>
</protein>
<feature type="transmembrane region" description="Helical" evidence="1">
    <location>
        <begin position="77"/>
        <end position="97"/>
    </location>
</feature>
<gene>
    <name evidence="2" type="ORF">FM104_01825</name>
</gene>
<organism evidence="2 3">
    <name type="scientific">Microbacterium esteraromaticum</name>
    <dbReference type="NCBI Taxonomy" id="57043"/>
    <lineage>
        <taxon>Bacteria</taxon>
        <taxon>Bacillati</taxon>
        <taxon>Actinomycetota</taxon>
        <taxon>Actinomycetes</taxon>
        <taxon>Micrococcales</taxon>
        <taxon>Microbacteriaceae</taxon>
        <taxon>Microbacterium</taxon>
    </lineage>
</organism>
<feature type="transmembrane region" description="Helical" evidence="1">
    <location>
        <begin position="109"/>
        <end position="140"/>
    </location>
</feature>
<accession>A0A1R4IF51</accession>
<proteinExistence type="predicted"/>
<keyword evidence="1" id="KW-0472">Membrane</keyword>
<reference evidence="2 3" key="1">
    <citation type="submission" date="2017-02" db="EMBL/GenBank/DDBJ databases">
        <authorList>
            <person name="Peterson S.W."/>
        </authorList>
    </citation>
    <scope>NUCLEOTIDE SEQUENCE [LARGE SCALE GENOMIC DNA]</scope>
    <source>
        <strain evidence="2 3">B Mb 05.01</strain>
    </source>
</reference>
<feature type="transmembrane region" description="Helical" evidence="1">
    <location>
        <begin position="47"/>
        <end position="65"/>
    </location>
</feature>
<dbReference type="EMBL" id="FUKO01000006">
    <property type="protein sequence ID" value="SJN18462.1"/>
    <property type="molecule type" value="Genomic_DNA"/>
</dbReference>
<evidence type="ECO:0000313" key="2">
    <source>
        <dbReference type="EMBL" id="SJN18462.1"/>
    </source>
</evidence>
<evidence type="ECO:0000313" key="3">
    <source>
        <dbReference type="Proteomes" id="UP000196320"/>
    </source>
</evidence>